<comment type="caution">
    <text evidence="2">The sequence shown here is derived from an EMBL/GenBank/DDBJ whole genome shotgun (WGS) entry which is preliminary data.</text>
</comment>
<reference evidence="2 3" key="1">
    <citation type="submission" date="2015-03" db="EMBL/GenBank/DDBJ databases">
        <authorList>
            <person name="Hassan Y.I."/>
            <person name="Lepp D."/>
            <person name="Zhou T."/>
        </authorList>
    </citation>
    <scope>NUCLEOTIDE SEQUENCE [LARGE SCALE GENOMIC DNA]</scope>
    <source>
        <strain evidence="2 3">GH2-10</strain>
    </source>
</reference>
<dbReference type="PATRIC" id="fig|361041.3.peg.1195"/>
<gene>
    <name evidence="2" type="ORF">VW35_09205</name>
</gene>
<keyword evidence="3" id="KW-1185">Reference proteome</keyword>
<dbReference type="EMBL" id="LAJG01000021">
    <property type="protein sequence ID" value="KKB78947.1"/>
    <property type="molecule type" value="Genomic_DNA"/>
</dbReference>
<evidence type="ECO:0000313" key="2">
    <source>
        <dbReference type="EMBL" id="KKB78947.1"/>
    </source>
</evidence>
<accession>A0A0F5LBE6</accession>
<sequence>MACLTLLTAATTPAIAALPPHYQRQAEFAAVLEAATVAMGIGRLIDAVEMTGPDAFMVKSGGCSVIVRIVDAPKKKEPGWVGPREFEARADAVVC</sequence>
<keyword evidence="1" id="KW-0732">Signal</keyword>
<evidence type="ECO:0000256" key="1">
    <source>
        <dbReference type="SAM" id="SignalP"/>
    </source>
</evidence>
<dbReference type="Proteomes" id="UP000033514">
    <property type="component" value="Unassembled WGS sequence"/>
</dbReference>
<dbReference type="AlphaFoldDB" id="A0A0F5LBE6"/>
<feature type="signal peptide" evidence="1">
    <location>
        <begin position="1"/>
        <end position="16"/>
    </location>
</feature>
<protein>
    <submittedName>
        <fullName evidence="2">Uncharacterized protein</fullName>
    </submittedName>
</protein>
<dbReference type="OrthoDB" id="7376370at2"/>
<proteinExistence type="predicted"/>
<organism evidence="2 3">
    <name type="scientific">Devosia soli</name>
    <dbReference type="NCBI Taxonomy" id="361041"/>
    <lineage>
        <taxon>Bacteria</taxon>
        <taxon>Pseudomonadati</taxon>
        <taxon>Pseudomonadota</taxon>
        <taxon>Alphaproteobacteria</taxon>
        <taxon>Hyphomicrobiales</taxon>
        <taxon>Devosiaceae</taxon>
        <taxon>Devosia</taxon>
    </lineage>
</organism>
<name>A0A0F5LBE6_9HYPH</name>
<feature type="chain" id="PRO_5002491979" evidence="1">
    <location>
        <begin position="17"/>
        <end position="95"/>
    </location>
</feature>
<evidence type="ECO:0000313" key="3">
    <source>
        <dbReference type="Proteomes" id="UP000033514"/>
    </source>
</evidence>